<dbReference type="SUPFAM" id="SSF51735">
    <property type="entry name" value="NAD(P)-binding Rossmann-fold domains"/>
    <property type="match status" value="1"/>
</dbReference>
<proteinExistence type="predicted"/>
<organism evidence="1 2">
    <name type="scientific">Paraburkholderia atlantica</name>
    <dbReference type="NCBI Taxonomy" id="2654982"/>
    <lineage>
        <taxon>Bacteria</taxon>
        <taxon>Pseudomonadati</taxon>
        <taxon>Pseudomonadota</taxon>
        <taxon>Betaproteobacteria</taxon>
        <taxon>Burkholderiales</taxon>
        <taxon>Burkholderiaceae</taxon>
        <taxon>Paraburkholderia</taxon>
    </lineage>
</organism>
<evidence type="ECO:0000313" key="2">
    <source>
        <dbReference type="Proteomes" id="UP000592780"/>
    </source>
</evidence>
<reference evidence="1 2" key="1">
    <citation type="submission" date="2020-08" db="EMBL/GenBank/DDBJ databases">
        <title>Genomic Encyclopedia of Type Strains, Phase IV (KMG-V): Genome sequencing to study the core and pangenomes of soil and plant-associated prokaryotes.</title>
        <authorList>
            <person name="Whitman W."/>
        </authorList>
    </citation>
    <scope>NUCLEOTIDE SEQUENCE [LARGE SCALE GENOMIC DNA]</scope>
    <source>
        <strain evidence="1 2">JPY158</strain>
    </source>
</reference>
<dbReference type="Gene3D" id="3.40.50.720">
    <property type="entry name" value="NAD(P)-binding Rossmann-like Domain"/>
    <property type="match status" value="1"/>
</dbReference>
<keyword evidence="2" id="KW-1185">Reference proteome</keyword>
<gene>
    <name evidence="1" type="ORF">HDG40_008041</name>
</gene>
<protein>
    <submittedName>
        <fullName evidence="1">NAD(P)-dependent dehydrogenase (Short-subunit alcohol dehydrogenase family)</fullName>
    </submittedName>
</protein>
<dbReference type="AlphaFoldDB" id="A0A7W8QG47"/>
<dbReference type="InterPro" id="IPR036291">
    <property type="entry name" value="NAD(P)-bd_dom_sf"/>
</dbReference>
<accession>A0A7W8QG47</accession>
<dbReference type="Proteomes" id="UP000592780">
    <property type="component" value="Unassembled WGS sequence"/>
</dbReference>
<dbReference type="EMBL" id="JACHDD010000064">
    <property type="protein sequence ID" value="MBB5429838.1"/>
    <property type="molecule type" value="Genomic_DNA"/>
</dbReference>
<sequence length="93" mass="9519">MTSPLKVFITAASSGIGLALAGEYAQRGAILGLVARRARGVVTLSRAVEGTVTLICSRRNSGGGNALAQKTGGTWVISGKRCQAAMRVASCLR</sequence>
<name>A0A7W8QG47_PARAM</name>
<feature type="non-terminal residue" evidence="1">
    <location>
        <position position="93"/>
    </location>
</feature>
<comment type="caution">
    <text evidence="1">The sequence shown here is derived from an EMBL/GenBank/DDBJ whole genome shotgun (WGS) entry which is preliminary data.</text>
</comment>
<evidence type="ECO:0000313" key="1">
    <source>
        <dbReference type="EMBL" id="MBB5429838.1"/>
    </source>
</evidence>